<sequence length="141" mass="17105">MNLVYDFIENEFGKLIFPIERPKYTSNFSSFFIDYNLYCDECRTFNFYAVQDKQLEEHTLYLINYNLFVVSHVTYGNIYFRADYISDTCEYVGHSQKIAKNNKFLRLFPLDTDQLNYLCEYKKFFFVGFVDRNIDRHNEES</sequence>
<gene>
    <name evidence="1" type="ORF">M998_1747</name>
</gene>
<dbReference type="PATRIC" id="fig|1354272.4.peg.1780"/>
<reference evidence="1 2" key="1">
    <citation type="submission" date="2016-04" db="EMBL/GenBank/DDBJ databases">
        <title>ATOL: Assembling a taxonomically balanced genome-scale reconstruction of the evolutionary history of the Enterobacteriaceae.</title>
        <authorList>
            <person name="Plunkett G.III."/>
            <person name="Neeno-Eckwall E.C."/>
            <person name="Glasner J.D."/>
            <person name="Perna N.T."/>
        </authorList>
    </citation>
    <scope>NUCLEOTIDE SEQUENCE [LARGE SCALE GENOMIC DNA]</scope>
    <source>
        <strain evidence="1 2">ATCC 35613</strain>
    </source>
</reference>
<accession>A0A1B7JVT9</accession>
<proteinExistence type="predicted"/>
<dbReference type="RefSeq" id="WP_068908491.1">
    <property type="nucleotide sequence ID" value="NZ_LXEW01000026.1"/>
</dbReference>
<keyword evidence="2" id="KW-1185">Reference proteome</keyword>
<protein>
    <submittedName>
        <fullName evidence="1">Uncharacterized protein</fullName>
    </submittedName>
</protein>
<evidence type="ECO:0000313" key="2">
    <source>
        <dbReference type="Proteomes" id="UP000078224"/>
    </source>
</evidence>
<organism evidence="1 2">
    <name type="scientific">Providencia heimbachae ATCC 35613</name>
    <dbReference type="NCBI Taxonomy" id="1354272"/>
    <lineage>
        <taxon>Bacteria</taxon>
        <taxon>Pseudomonadati</taxon>
        <taxon>Pseudomonadota</taxon>
        <taxon>Gammaproteobacteria</taxon>
        <taxon>Enterobacterales</taxon>
        <taxon>Morganellaceae</taxon>
        <taxon>Providencia</taxon>
    </lineage>
</organism>
<name>A0A1B7JVT9_9GAMM</name>
<dbReference type="AlphaFoldDB" id="A0A1B7JVT9"/>
<dbReference type="Proteomes" id="UP000078224">
    <property type="component" value="Unassembled WGS sequence"/>
</dbReference>
<comment type="caution">
    <text evidence="1">The sequence shown here is derived from an EMBL/GenBank/DDBJ whole genome shotgun (WGS) entry which is preliminary data.</text>
</comment>
<dbReference type="EMBL" id="LXEW01000026">
    <property type="protein sequence ID" value="OAT51982.1"/>
    <property type="molecule type" value="Genomic_DNA"/>
</dbReference>
<evidence type="ECO:0000313" key="1">
    <source>
        <dbReference type="EMBL" id="OAT51982.1"/>
    </source>
</evidence>